<accession>H0E0H5</accession>
<dbReference type="GO" id="GO:0016757">
    <property type="term" value="F:glycosyltransferase activity"/>
    <property type="evidence" value="ECO:0007669"/>
    <property type="project" value="TreeGrafter"/>
</dbReference>
<protein>
    <submittedName>
        <fullName evidence="1">Glycosyl transferase</fullName>
    </submittedName>
</protein>
<dbReference type="PANTHER" id="PTHR12526">
    <property type="entry name" value="GLYCOSYLTRANSFERASE"/>
    <property type="match status" value="1"/>
</dbReference>
<keyword evidence="2" id="KW-1185">Reference proteome</keyword>
<organism evidence="1 2">
    <name type="scientific">Patulibacter medicamentivorans</name>
    <dbReference type="NCBI Taxonomy" id="1097667"/>
    <lineage>
        <taxon>Bacteria</taxon>
        <taxon>Bacillati</taxon>
        <taxon>Actinomycetota</taxon>
        <taxon>Thermoleophilia</taxon>
        <taxon>Solirubrobacterales</taxon>
        <taxon>Patulibacteraceae</taxon>
        <taxon>Patulibacter</taxon>
    </lineage>
</organism>
<dbReference type="PANTHER" id="PTHR12526:SF635">
    <property type="entry name" value="GLYCOSYL TRANSFERASE GROUP 1"/>
    <property type="match status" value="1"/>
</dbReference>
<gene>
    <name evidence="1" type="ORF">PAI11_02830</name>
</gene>
<dbReference type="RefSeq" id="WP_007570067.1">
    <property type="nucleotide sequence ID" value="NZ_AGUD01000009.1"/>
</dbReference>
<proteinExistence type="predicted"/>
<keyword evidence="1" id="KW-0808">Transferase</keyword>
<comment type="caution">
    <text evidence="1">The sequence shown here is derived from an EMBL/GenBank/DDBJ whole genome shotgun (WGS) entry which is preliminary data.</text>
</comment>
<dbReference type="AlphaFoldDB" id="H0E0H5"/>
<dbReference type="EMBL" id="AGUD01000009">
    <property type="protein sequence ID" value="EHN12836.1"/>
    <property type="molecule type" value="Genomic_DNA"/>
</dbReference>
<evidence type="ECO:0000313" key="1">
    <source>
        <dbReference type="EMBL" id="EHN12836.1"/>
    </source>
</evidence>
<dbReference type="Gene3D" id="3.40.50.2000">
    <property type="entry name" value="Glycogen Phosphorylase B"/>
    <property type="match status" value="2"/>
</dbReference>
<reference evidence="1 2" key="1">
    <citation type="journal article" date="2013" name="Biodegradation">
        <title>Quantitative proteomic analysis of ibuprofen-degrading Patulibacter sp. strain I11.</title>
        <authorList>
            <person name="Almeida B."/>
            <person name="Kjeldal H."/>
            <person name="Lolas I."/>
            <person name="Knudsen A.D."/>
            <person name="Carvalho G."/>
            <person name="Nielsen K.L."/>
            <person name="Barreto Crespo M.T."/>
            <person name="Stensballe A."/>
            <person name="Nielsen J.L."/>
        </authorList>
    </citation>
    <scope>NUCLEOTIDE SEQUENCE [LARGE SCALE GENOMIC DNA]</scope>
    <source>
        <strain evidence="1 2">I11</strain>
    </source>
</reference>
<dbReference type="SUPFAM" id="SSF53756">
    <property type="entry name" value="UDP-Glycosyltransferase/glycogen phosphorylase"/>
    <property type="match status" value="1"/>
</dbReference>
<sequence length="310" mass="33677">MRVLVVSNMAPDAEHPERGGFVRDQVEALRRTGEVDVLLDEFAPGGYRAAARGLRERHRGQRYDIVHAHFGLTIVPALAVRARRRAVTLHGRDLRHRRSRAITVAALPTQALIGLAADDLRALLPRPFHRRARSLPVGLALERFGPLPRAEAREALGLPPDERFLLFPYGPDRRVKRVDRARELAAAAGLPLRTLGGVPPSLMRAWLNAATAVVIPSEHEGFGLAAVEALACDVPVLATPTGAHAETVGRVPGCLCAPWDRERWAAALAPHLAADDPRVAGGPVAREHGTDVYARRLLDAWRSILPPADG</sequence>
<dbReference type="Proteomes" id="UP000005143">
    <property type="component" value="Unassembled WGS sequence"/>
</dbReference>
<evidence type="ECO:0000313" key="2">
    <source>
        <dbReference type="Proteomes" id="UP000005143"/>
    </source>
</evidence>
<name>H0E0H5_9ACTN</name>
<dbReference type="Pfam" id="PF13692">
    <property type="entry name" value="Glyco_trans_1_4"/>
    <property type="match status" value="1"/>
</dbReference>